<evidence type="ECO:0000256" key="1">
    <source>
        <dbReference type="ARBA" id="ARBA00005125"/>
    </source>
</evidence>
<evidence type="ECO:0000313" key="6">
    <source>
        <dbReference type="Proteomes" id="UP000029493"/>
    </source>
</evidence>
<dbReference type="InterPro" id="IPR001509">
    <property type="entry name" value="Epimerase_deHydtase"/>
</dbReference>
<dbReference type="RefSeq" id="WP_038414697.1">
    <property type="nucleotide sequence ID" value="NZ_CP009455.1"/>
</dbReference>
<gene>
    <name evidence="5" type="ORF">LK03_11925</name>
</gene>
<dbReference type="Proteomes" id="UP000029493">
    <property type="component" value="Chromosome"/>
</dbReference>
<dbReference type="eggNOG" id="COG0451">
    <property type="taxonomic scope" value="Bacteria"/>
</dbReference>
<sequence>MERGSILVTGGNGFVGSALGRQLRLSSSKGVRVAVRKPRQSGVGNETCVGDIGQFTDWNAALSGVEIVVHTAARVHVMNETAPNALDAFRQVNVLGTLNLAQQAQAAGVKRFIYLSSIKVNGESTDLTGPFVADAVGAPTDAYGLSKFEAELALLDMAKSSTMELVIIRPTLVYGPGVQANFLTMMTWLYRRVPLPFGAIDNRRSLVSLANLIDLIMVCIDHPAAAGQTFLASDGDDVSTTRLLRELGHALGRPALLLPVPAPLLRTTARLLGKDDVAQRLLGSLQVDIEKNQALLGWIPPTDLREGLKFTAQAFLDTRDR</sequence>
<accession>A0A089WS09</accession>
<dbReference type="Gene3D" id="3.40.50.720">
    <property type="entry name" value="NAD(P)-binding Rossmann-like Domain"/>
    <property type="match status" value="1"/>
</dbReference>
<keyword evidence="6" id="KW-1185">Reference proteome</keyword>
<feature type="domain" description="Ketoreductase" evidence="4">
    <location>
        <begin position="4"/>
        <end position="176"/>
    </location>
</feature>
<dbReference type="SUPFAM" id="SSF51735">
    <property type="entry name" value="NAD(P)-binding Rossmann-fold domains"/>
    <property type="match status" value="1"/>
</dbReference>
<evidence type="ECO:0000313" key="5">
    <source>
        <dbReference type="EMBL" id="AIR89959.1"/>
    </source>
</evidence>
<dbReference type="Pfam" id="PF01370">
    <property type="entry name" value="Epimerase"/>
    <property type="match status" value="1"/>
</dbReference>
<dbReference type="STRING" id="157783.LK03_11925"/>
<evidence type="ECO:0000256" key="3">
    <source>
        <dbReference type="ARBA" id="ARBA00007637"/>
    </source>
</evidence>
<dbReference type="InterPro" id="IPR036291">
    <property type="entry name" value="NAD(P)-bd_dom_sf"/>
</dbReference>
<comment type="similarity">
    <text evidence="3">Belongs to the NAD(P)-dependent epimerase/dehydratase family.</text>
</comment>
<comment type="pathway">
    <text evidence="1">Bacterial outer membrane biogenesis; LPS O-antigen biosynthesis.</text>
</comment>
<name>A0A089WS09_9PSED</name>
<dbReference type="AlphaFoldDB" id="A0A089WS09"/>
<dbReference type="SMART" id="SM00822">
    <property type="entry name" value="PKS_KR"/>
    <property type="match status" value="1"/>
</dbReference>
<proteinExistence type="inferred from homology"/>
<comment type="similarity">
    <text evidence="2">Belongs to the short-chain dehydrogenases/reductases (SDR) family.</text>
</comment>
<evidence type="ECO:0000256" key="2">
    <source>
        <dbReference type="ARBA" id="ARBA00006484"/>
    </source>
</evidence>
<dbReference type="InterPro" id="IPR057326">
    <property type="entry name" value="KR_dom"/>
</dbReference>
<dbReference type="CDD" id="cd05232">
    <property type="entry name" value="UDP_G4E_4_SDR_e"/>
    <property type="match status" value="1"/>
</dbReference>
<dbReference type="EMBL" id="CP009455">
    <property type="protein sequence ID" value="AIR89959.1"/>
    <property type="molecule type" value="Genomic_DNA"/>
</dbReference>
<dbReference type="PANTHER" id="PTHR43000">
    <property type="entry name" value="DTDP-D-GLUCOSE 4,6-DEHYDRATASE-RELATED"/>
    <property type="match status" value="1"/>
</dbReference>
<evidence type="ECO:0000259" key="4">
    <source>
        <dbReference type="SMART" id="SM00822"/>
    </source>
</evidence>
<organism evidence="5 6">
    <name type="scientific">Pseudomonas cremoricolorata</name>
    <dbReference type="NCBI Taxonomy" id="157783"/>
    <lineage>
        <taxon>Bacteria</taxon>
        <taxon>Pseudomonadati</taxon>
        <taxon>Pseudomonadota</taxon>
        <taxon>Gammaproteobacteria</taxon>
        <taxon>Pseudomonadales</taxon>
        <taxon>Pseudomonadaceae</taxon>
        <taxon>Pseudomonas</taxon>
    </lineage>
</organism>
<dbReference type="KEGG" id="psw:LK03_11925"/>
<reference evidence="5 6" key="1">
    <citation type="submission" date="2014-09" db="EMBL/GenBank/DDBJ databases">
        <authorList>
            <person name="Chan K.-G."/>
        </authorList>
    </citation>
    <scope>NUCLEOTIDE SEQUENCE [LARGE SCALE GENOMIC DNA]</scope>
    <source>
        <strain evidence="5 6">ND07</strain>
    </source>
</reference>
<protein>
    <recommendedName>
        <fullName evidence="4">Ketoreductase domain-containing protein</fullName>
    </recommendedName>
</protein>